<dbReference type="AlphaFoldDB" id="A0A0U3LTT5"/>
<dbReference type="EMBL" id="CP013738">
    <property type="protein sequence ID" value="ALU91962.1"/>
    <property type="molecule type" value="Genomic_DNA"/>
</dbReference>
<protein>
    <submittedName>
        <fullName evidence="2">Uncharacterized protein</fullName>
    </submittedName>
</protein>
<proteinExistence type="predicted"/>
<sequence length="218" mass="22822">MDVGHGGAHRAEAIGSTLPAPVRSGLLWWVLVVLAHRVRRVGIVRCGAPGRANCAGAGGLARFGVHVLEVAQAFGGEIEGFDVRAGVPQGPQRRQVQRPAAAGLLLVVVVLRVGRFGREQLLRHRRLLVGDDVVRPAPHDRGGRGGAQLLADRRTGEDGTVVLERDAGDLPLPRILTRGPGPAGSLGSAGGRRSGSGTAGVRRRAGRSDRAHPAVQKR</sequence>
<name>A0A0U3LTT5_STRGL</name>
<evidence type="ECO:0000313" key="2">
    <source>
        <dbReference type="EMBL" id="ALU91962.1"/>
    </source>
</evidence>
<gene>
    <name evidence="2" type="ORF">WQO_00385</name>
</gene>
<feature type="region of interest" description="Disordered" evidence="1">
    <location>
        <begin position="171"/>
        <end position="218"/>
    </location>
</feature>
<dbReference type="KEGG" id="sgb:WQO_00385"/>
<organism evidence="2 3">
    <name type="scientific">Streptomyces globisporus C-1027</name>
    <dbReference type="NCBI Taxonomy" id="1172567"/>
    <lineage>
        <taxon>Bacteria</taxon>
        <taxon>Bacillati</taxon>
        <taxon>Actinomycetota</taxon>
        <taxon>Actinomycetes</taxon>
        <taxon>Kitasatosporales</taxon>
        <taxon>Streptomycetaceae</taxon>
        <taxon>Streptomyces</taxon>
    </lineage>
</organism>
<evidence type="ECO:0000313" key="3">
    <source>
        <dbReference type="Proteomes" id="UP000064183"/>
    </source>
</evidence>
<accession>A0A0U3LTT5</accession>
<reference evidence="2 3" key="1">
    <citation type="journal article" date="2012" name="J. Bacteriol.">
        <title>Draft genome sequence of Streptomyces globisporus C-1027, which produces an antitumor antibiotic consisting of a nine-membered enediyne with a chromoprotein.</title>
        <authorList>
            <person name="Wang L."/>
            <person name="Wang S."/>
            <person name="He Q."/>
            <person name="Yu T."/>
            <person name="Li Q."/>
            <person name="Hong B."/>
        </authorList>
    </citation>
    <scope>NUCLEOTIDE SEQUENCE [LARGE SCALE GENOMIC DNA]</scope>
    <source>
        <strain evidence="2 3">C-1027</strain>
    </source>
</reference>
<dbReference type="Proteomes" id="UP000064183">
    <property type="component" value="Chromosome"/>
</dbReference>
<feature type="region of interest" description="Disordered" evidence="1">
    <location>
        <begin position="136"/>
        <end position="158"/>
    </location>
</feature>
<evidence type="ECO:0000256" key="1">
    <source>
        <dbReference type="SAM" id="MobiDB-lite"/>
    </source>
</evidence>
<feature type="compositionally biased region" description="Gly residues" evidence="1">
    <location>
        <begin position="181"/>
        <end position="198"/>
    </location>
</feature>